<proteinExistence type="inferred from homology"/>
<gene>
    <name evidence="10" type="ORF">CHU95_18690</name>
</gene>
<dbReference type="OrthoDB" id="8456606at2"/>
<accession>A0A255YWI5</accession>
<dbReference type="PANTHER" id="PTHR38766">
    <property type="entry name" value="FLAGELLAR PROTEIN FLIO"/>
    <property type="match status" value="1"/>
</dbReference>
<evidence type="ECO:0008006" key="12">
    <source>
        <dbReference type="Google" id="ProtNLM"/>
    </source>
</evidence>
<evidence type="ECO:0000313" key="11">
    <source>
        <dbReference type="Proteomes" id="UP000216998"/>
    </source>
</evidence>
<organism evidence="10 11">
    <name type="scientific">Niveispirillum lacus</name>
    <dbReference type="NCBI Taxonomy" id="1981099"/>
    <lineage>
        <taxon>Bacteria</taxon>
        <taxon>Pseudomonadati</taxon>
        <taxon>Pseudomonadota</taxon>
        <taxon>Alphaproteobacteria</taxon>
        <taxon>Rhodospirillales</taxon>
        <taxon>Azospirillaceae</taxon>
        <taxon>Niveispirillum</taxon>
    </lineage>
</organism>
<name>A0A255YWI5_9PROT</name>
<evidence type="ECO:0000256" key="1">
    <source>
        <dbReference type="ARBA" id="ARBA00004117"/>
    </source>
</evidence>
<evidence type="ECO:0000313" key="10">
    <source>
        <dbReference type="EMBL" id="OYQ32780.1"/>
    </source>
</evidence>
<dbReference type="RefSeq" id="WP_094457815.1">
    <property type="nucleotide sequence ID" value="NZ_NOXU01000031.1"/>
</dbReference>
<evidence type="ECO:0000256" key="5">
    <source>
        <dbReference type="ARBA" id="ARBA00022989"/>
    </source>
</evidence>
<evidence type="ECO:0000256" key="9">
    <source>
        <dbReference type="SAM" id="Phobius"/>
    </source>
</evidence>
<evidence type="ECO:0000256" key="4">
    <source>
        <dbReference type="ARBA" id="ARBA00022692"/>
    </source>
</evidence>
<protein>
    <recommendedName>
        <fullName evidence="12">Flagellar assembly protein FliO</fullName>
    </recommendedName>
</protein>
<evidence type="ECO:0000256" key="8">
    <source>
        <dbReference type="ARBA" id="ARBA00037937"/>
    </source>
</evidence>
<keyword evidence="11" id="KW-1185">Reference proteome</keyword>
<dbReference type="GO" id="GO:0044781">
    <property type="term" value="P:bacterial-type flagellum organization"/>
    <property type="evidence" value="ECO:0007669"/>
    <property type="project" value="InterPro"/>
</dbReference>
<comment type="similarity">
    <text evidence="8">Belongs to the FliO/MopB family.</text>
</comment>
<comment type="caution">
    <text evidence="10">The sequence shown here is derived from an EMBL/GenBank/DDBJ whole genome shotgun (WGS) entry which is preliminary data.</text>
</comment>
<comment type="subcellular location">
    <subcellularLocation>
        <location evidence="1">Bacterial flagellum basal body</location>
    </subcellularLocation>
    <subcellularLocation>
        <location evidence="2">Cell membrane</location>
    </subcellularLocation>
</comment>
<keyword evidence="3" id="KW-1003">Cell membrane</keyword>
<evidence type="ECO:0000256" key="3">
    <source>
        <dbReference type="ARBA" id="ARBA00022475"/>
    </source>
</evidence>
<keyword evidence="7" id="KW-0975">Bacterial flagellum</keyword>
<dbReference type="AlphaFoldDB" id="A0A255YWI5"/>
<sequence length="106" mass="11589">MDAANYLRLILALGLVLALIGLFALLLRRYGPVAGLAVRRKGDKRLGVVEVMALDARRRLVLVRRDGVEHLLLLGIGEDRVIETGITPPGDFKMALDRQEKAGTTS</sequence>
<dbReference type="GO" id="GO:0009425">
    <property type="term" value="C:bacterial-type flagellum basal body"/>
    <property type="evidence" value="ECO:0007669"/>
    <property type="project" value="UniProtKB-SubCell"/>
</dbReference>
<keyword evidence="5 9" id="KW-1133">Transmembrane helix</keyword>
<reference evidence="10 11" key="1">
    <citation type="submission" date="2017-07" db="EMBL/GenBank/DDBJ databases">
        <title>Niveispirillum cyanobacteriorum sp. nov., isolated from cyanobacterial aggregates in a eutrophic lake.</title>
        <authorList>
            <person name="Cai H."/>
        </authorList>
    </citation>
    <scope>NUCLEOTIDE SEQUENCE [LARGE SCALE GENOMIC DNA]</scope>
    <source>
        <strain evidence="11">TH1-14</strain>
    </source>
</reference>
<dbReference type="GO" id="GO:0005886">
    <property type="term" value="C:plasma membrane"/>
    <property type="evidence" value="ECO:0007669"/>
    <property type="project" value="UniProtKB-SubCell"/>
</dbReference>
<dbReference type="EMBL" id="NOXU01000031">
    <property type="protein sequence ID" value="OYQ32780.1"/>
    <property type="molecule type" value="Genomic_DNA"/>
</dbReference>
<keyword evidence="6 9" id="KW-0472">Membrane</keyword>
<evidence type="ECO:0000256" key="6">
    <source>
        <dbReference type="ARBA" id="ARBA00023136"/>
    </source>
</evidence>
<dbReference type="Pfam" id="PF04347">
    <property type="entry name" value="FliO"/>
    <property type="match status" value="1"/>
</dbReference>
<dbReference type="InterPro" id="IPR022781">
    <property type="entry name" value="Flagellar_biosynth_FliO"/>
</dbReference>
<dbReference type="Proteomes" id="UP000216998">
    <property type="component" value="Unassembled WGS sequence"/>
</dbReference>
<dbReference type="PANTHER" id="PTHR38766:SF1">
    <property type="entry name" value="FLAGELLAR PROTEIN FLIO"/>
    <property type="match status" value="1"/>
</dbReference>
<evidence type="ECO:0000256" key="7">
    <source>
        <dbReference type="ARBA" id="ARBA00023143"/>
    </source>
</evidence>
<dbReference type="InterPro" id="IPR052205">
    <property type="entry name" value="FliO/MopB"/>
</dbReference>
<feature type="transmembrane region" description="Helical" evidence="9">
    <location>
        <begin position="6"/>
        <end position="27"/>
    </location>
</feature>
<evidence type="ECO:0000256" key="2">
    <source>
        <dbReference type="ARBA" id="ARBA00004236"/>
    </source>
</evidence>
<keyword evidence="4 9" id="KW-0812">Transmembrane</keyword>